<dbReference type="SUPFAM" id="SSF55008">
    <property type="entry name" value="HMA, heavy metal-associated domain"/>
    <property type="match status" value="1"/>
</dbReference>
<dbReference type="EMBL" id="BSYR01000020">
    <property type="protein sequence ID" value="GMI85067.1"/>
    <property type="molecule type" value="Genomic_DNA"/>
</dbReference>
<dbReference type="OrthoDB" id="1110082at2759"/>
<accession>A0A9W7M0M5</accession>
<evidence type="ECO:0000313" key="8">
    <source>
        <dbReference type="Proteomes" id="UP001165190"/>
    </source>
</evidence>
<keyword evidence="3" id="KW-0449">Lipoprotein</keyword>
<dbReference type="Gene3D" id="3.30.70.100">
    <property type="match status" value="1"/>
</dbReference>
<evidence type="ECO:0000256" key="3">
    <source>
        <dbReference type="ARBA" id="ARBA00023288"/>
    </source>
</evidence>
<evidence type="ECO:0000256" key="5">
    <source>
        <dbReference type="ARBA" id="ARBA00024045"/>
    </source>
</evidence>
<dbReference type="Proteomes" id="UP001165190">
    <property type="component" value="Unassembled WGS sequence"/>
</dbReference>
<feature type="domain" description="HMA" evidence="6">
    <location>
        <begin position="6"/>
        <end position="69"/>
    </location>
</feature>
<sequence>MESRAEMSCVLKLDVNCAKCRRKVMDVLQNLHGAYSVVIDAEKGILKVSGNVNPCIIMNIFEKYGKHGEITCIKFEGGVREPMYHPHSYYYGRNGFSPYESVNPYPLMGGPDPYFSWYDRNRYAFLPLPSPSPLSPPQPVVNYIFPPRAPPVVPPPDEMNPNGCNII</sequence>
<proteinExistence type="inferred from homology"/>
<gene>
    <name evidence="7" type="ORF">HRI_002176000</name>
</gene>
<evidence type="ECO:0000259" key="6">
    <source>
        <dbReference type="PROSITE" id="PS50846"/>
    </source>
</evidence>
<dbReference type="Pfam" id="PF00403">
    <property type="entry name" value="HMA"/>
    <property type="match status" value="1"/>
</dbReference>
<dbReference type="PROSITE" id="PS50846">
    <property type="entry name" value="HMA_2"/>
    <property type="match status" value="1"/>
</dbReference>
<keyword evidence="4" id="KW-0636">Prenylation</keyword>
<dbReference type="AlphaFoldDB" id="A0A9W7M0M5"/>
<protein>
    <recommendedName>
        <fullName evidence="6">HMA domain-containing protein</fullName>
    </recommendedName>
</protein>
<reference evidence="7" key="1">
    <citation type="submission" date="2023-05" db="EMBL/GenBank/DDBJ databases">
        <title>Genome and transcriptome analyses reveal genes involved in the formation of fine ridges on petal epidermal cells in Hibiscus trionum.</title>
        <authorList>
            <person name="Koshimizu S."/>
            <person name="Masuda S."/>
            <person name="Ishii T."/>
            <person name="Shirasu K."/>
            <person name="Hoshino A."/>
            <person name="Arita M."/>
        </authorList>
    </citation>
    <scope>NUCLEOTIDE SEQUENCE</scope>
    <source>
        <strain evidence="7">Hamamatsu line</strain>
    </source>
</reference>
<dbReference type="PANTHER" id="PTHR45868">
    <property type="entry name" value="HEAVY METAL-ASSOCIATED ISOPRENYLATED PLANT PROTEIN 33-RELATED"/>
    <property type="match status" value="1"/>
</dbReference>
<evidence type="ECO:0000313" key="7">
    <source>
        <dbReference type="EMBL" id="GMI85067.1"/>
    </source>
</evidence>
<comment type="similarity">
    <text evidence="5">Belongs to the HIPP family.</text>
</comment>
<dbReference type="GO" id="GO:0046872">
    <property type="term" value="F:metal ion binding"/>
    <property type="evidence" value="ECO:0007669"/>
    <property type="project" value="UniProtKB-KW"/>
</dbReference>
<evidence type="ECO:0000256" key="4">
    <source>
        <dbReference type="ARBA" id="ARBA00023289"/>
    </source>
</evidence>
<keyword evidence="2" id="KW-0479">Metal-binding</keyword>
<organism evidence="7 8">
    <name type="scientific">Hibiscus trionum</name>
    <name type="common">Flower of an hour</name>
    <dbReference type="NCBI Taxonomy" id="183268"/>
    <lineage>
        <taxon>Eukaryota</taxon>
        <taxon>Viridiplantae</taxon>
        <taxon>Streptophyta</taxon>
        <taxon>Embryophyta</taxon>
        <taxon>Tracheophyta</taxon>
        <taxon>Spermatophyta</taxon>
        <taxon>Magnoliopsida</taxon>
        <taxon>eudicotyledons</taxon>
        <taxon>Gunneridae</taxon>
        <taxon>Pentapetalae</taxon>
        <taxon>rosids</taxon>
        <taxon>malvids</taxon>
        <taxon>Malvales</taxon>
        <taxon>Malvaceae</taxon>
        <taxon>Malvoideae</taxon>
        <taxon>Hibiscus</taxon>
    </lineage>
</organism>
<dbReference type="PANTHER" id="PTHR45868:SF53">
    <property type="entry name" value="HYDROXYPROLINE-RICH GLYCOPROTEIN FAMILY PROTEIN"/>
    <property type="match status" value="1"/>
</dbReference>
<keyword evidence="8" id="KW-1185">Reference proteome</keyword>
<keyword evidence="1" id="KW-0488">Methylation</keyword>
<evidence type="ECO:0000256" key="2">
    <source>
        <dbReference type="ARBA" id="ARBA00022723"/>
    </source>
</evidence>
<comment type="caution">
    <text evidence="7">The sequence shown here is derived from an EMBL/GenBank/DDBJ whole genome shotgun (WGS) entry which is preliminary data.</text>
</comment>
<dbReference type="InterPro" id="IPR006121">
    <property type="entry name" value="HMA_dom"/>
</dbReference>
<name>A0A9W7M0M5_HIBTR</name>
<evidence type="ECO:0000256" key="1">
    <source>
        <dbReference type="ARBA" id="ARBA00022481"/>
    </source>
</evidence>
<dbReference type="InterPro" id="IPR036163">
    <property type="entry name" value="HMA_dom_sf"/>
</dbReference>